<evidence type="ECO:0000313" key="3">
    <source>
        <dbReference type="Proteomes" id="UP000681594"/>
    </source>
</evidence>
<dbReference type="InterPro" id="IPR025605">
    <property type="entry name" value="OST-HTH/LOTUS_dom"/>
</dbReference>
<dbReference type="Proteomes" id="UP000681594">
    <property type="component" value="Unassembled WGS sequence"/>
</dbReference>
<organism evidence="2 3">
    <name type="scientific">Pararoseomonas baculiformis</name>
    <dbReference type="NCBI Taxonomy" id="2820812"/>
    <lineage>
        <taxon>Bacteria</taxon>
        <taxon>Pseudomonadati</taxon>
        <taxon>Pseudomonadota</taxon>
        <taxon>Alphaproteobacteria</taxon>
        <taxon>Acetobacterales</taxon>
        <taxon>Acetobacteraceae</taxon>
        <taxon>Pararoseomonas</taxon>
    </lineage>
</organism>
<dbReference type="PANTHER" id="PTHR35811:SF1">
    <property type="entry name" value="HTH OST-TYPE DOMAIN-CONTAINING PROTEIN"/>
    <property type="match status" value="1"/>
</dbReference>
<keyword evidence="3" id="KW-1185">Reference proteome</keyword>
<dbReference type="Pfam" id="PF01936">
    <property type="entry name" value="NYN"/>
    <property type="match status" value="1"/>
</dbReference>
<sequence length="346" mass="37390">MRDGAGPKVALRFAEEPEVWLDRLMQGNPRRALVRRCYMNPAGSIEDEESGVRRYFSTFRWAFQAAGFEVVDCPKLTRLKNAADVRIALDAMELAALPTARIDEFTILSTDCDFVPLLLRLRAADRSTRLVAHPDVGRVLKASADTHIGLDEVAAWLGWQRDAAAVEAAFGHELEDAVLTTVRDAMAEAQAPVPLPLLGTVVRDRTGRTIRESNWGGCGSWDKLLETVGGFVRRDGPGGGFALRSEWIGAALTTIDSATAEAPTHRSLDEAVLTAVRDVMAAAREPISLPALGSAIRRLTGRSLRESNYGGAGSWDSLLDAVGGLTRKVGPGGGFVVRDDRTEELG</sequence>
<dbReference type="InterPro" id="IPR021139">
    <property type="entry name" value="NYN"/>
</dbReference>
<dbReference type="Gene3D" id="3.40.50.1010">
    <property type="entry name" value="5'-nuclease"/>
    <property type="match status" value="1"/>
</dbReference>
<evidence type="ECO:0000313" key="2">
    <source>
        <dbReference type="EMBL" id="MBP0447538.1"/>
    </source>
</evidence>
<dbReference type="PROSITE" id="PS51644">
    <property type="entry name" value="HTH_OST"/>
    <property type="match status" value="1"/>
</dbReference>
<reference evidence="2 3" key="1">
    <citation type="submission" date="2021-03" db="EMBL/GenBank/DDBJ databases">
        <authorList>
            <person name="So Y."/>
        </authorList>
    </citation>
    <scope>NUCLEOTIDE SEQUENCE [LARGE SCALE GENOMIC DNA]</scope>
    <source>
        <strain evidence="2 3">SSH11</strain>
    </source>
</reference>
<feature type="domain" description="HTH OST-type" evidence="1">
    <location>
        <begin position="268"/>
        <end position="341"/>
    </location>
</feature>
<gene>
    <name evidence="2" type="ORF">J8J14_22520</name>
</gene>
<dbReference type="EMBL" id="JAGIZB010000040">
    <property type="protein sequence ID" value="MBP0447538.1"/>
    <property type="molecule type" value="Genomic_DNA"/>
</dbReference>
<proteinExistence type="predicted"/>
<name>A0ABS4AKF5_9PROT</name>
<accession>A0ABS4AKF5</accession>
<protein>
    <submittedName>
        <fullName evidence="2">NYN domain-containing protein</fullName>
    </submittedName>
</protein>
<evidence type="ECO:0000259" key="1">
    <source>
        <dbReference type="PROSITE" id="PS51644"/>
    </source>
</evidence>
<dbReference type="PANTHER" id="PTHR35811">
    <property type="entry name" value="SLR1870 PROTEIN"/>
    <property type="match status" value="1"/>
</dbReference>
<comment type="caution">
    <text evidence="2">The sequence shown here is derived from an EMBL/GenBank/DDBJ whole genome shotgun (WGS) entry which is preliminary data.</text>
</comment>